<dbReference type="RefSeq" id="WP_157330529.1">
    <property type="nucleotide sequence ID" value="NZ_LEKL01000063.1"/>
</dbReference>
<keyword evidence="2" id="KW-1277">Toxin-antitoxin system</keyword>
<dbReference type="Proteomes" id="UP000294619">
    <property type="component" value="Unassembled WGS sequence"/>
</dbReference>
<evidence type="ECO:0000313" key="4">
    <source>
        <dbReference type="Proteomes" id="UP000294619"/>
    </source>
</evidence>
<dbReference type="InterPro" id="IPR035093">
    <property type="entry name" value="RelE/ParE_toxin_dom_sf"/>
</dbReference>
<evidence type="ECO:0000313" key="3">
    <source>
        <dbReference type="EMBL" id="TCV87198.1"/>
    </source>
</evidence>
<comment type="caution">
    <text evidence="3">The sequence shown here is derived from an EMBL/GenBank/DDBJ whole genome shotgun (WGS) entry which is preliminary data.</text>
</comment>
<proteinExistence type="inferred from homology"/>
<comment type="similarity">
    <text evidence="1">Belongs to the RelE toxin family.</text>
</comment>
<sequence length="97" mass="11419">MKLFWEAQAQQDREQIFHYFFEHAGLALADQVDAKFEEMAVLLKQNPQLGKKVKEASSRYRKLIIPHFPFILIYVLEKESLIILRVLHSARKLASSY</sequence>
<name>A0A4R3Y8E0_9PAST</name>
<dbReference type="Pfam" id="PF05016">
    <property type="entry name" value="ParE_toxin"/>
    <property type="match status" value="1"/>
</dbReference>
<gene>
    <name evidence="3" type="ORF">EDC16_105116</name>
</gene>
<evidence type="ECO:0000256" key="1">
    <source>
        <dbReference type="ARBA" id="ARBA00006226"/>
    </source>
</evidence>
<dbReference type="InterPro" id="IPR051803">
    <property type="entry name" value="TA_system_RelE-like_toxin"/>
</dbReference>
<evidence type="ECO:0000256" key="2">
    <source>
        <dbReference type="ARBA" id="ARBA00022649"/>
    </source>
</evidence>
<reference evidence="3 4" key="1">
    <citation type="submission" date="2019-03" db="EMBL/GenBank/DDBJ databases">
        <title>Genomic Encyclopedia of Type Strains, Phase IV (KMG-IV): sequencing the most valuable type-strain genomes for metagenomic binning, comparative biology and taxonomic classification.</title>
        <authorList>
            <person name="Goeker M."/>
        </authorList>
    </citation>
    <scope>NUCLEOTIDE SEQUENCE [LARGE SCALE GENOMIC DNA]</scope>
    <source>
        <strain evidence="3 4">DSM 28140</strain>
    </source>
</reference>
<protein>
    <submittedName>
        <fullName evidence="3">Plasmid stabilization system protein ParE</fullName>
    </submittedName>
</protein>
<dbReference type="Gene3D" id="3.30.2310.20">
    <property type="entry name" value="RelE-like"/>
    <property type="match status" value="1"/>
</dbReference>
<dbReference type="EMBL" id="SMCP01000005">
    <property type="protein sequence ID" value="TCV87198.1"/>
    <property type="molecule type" value="Genomic_DNA"/>
</dbReference>
<accession>A0A4R3Y8E0</accession>
<dbReference type="PANTHER" id="PTHR33755">
    <property type="entry name" value="TOXIN PARE1-RELATED"/>
    <property type="match status" value="1"/>
</dbReference>
<dbReference type="AlphaFoldDB" id="A0A4R3Y8E0"/>
<organism evidence="3 4">
    <name type="scientific">Testudinibacter aquarius</name>
    <dbReference type="NCBI Taxonomy" id="1524974"/>
    <lineage>
        <taxon>Bacteria</taxon>
        <taxon>Pseudomonadati</taxon>
        <taxon>Pseudomonadota</taxon>
        <taxon>Gammaproteobacteria</taxon>
        <taxon>Pasteurellales</taxon>
        <taxon>Pasteurellaceae</taxon>
        <taxon>Testudinibacter</taxon>
    </lineage>
</organism>
<dbReference type="InterPro" id="IPR007712">
    <property type="entry name" value="RelE/ParE_toxin"/>
</dbReference>